<keyword evidence="1" id="KW-0472">Membrane</keyword>
<protein>
    <recommendedName>
        <fullName evidence="4">DUF340 domain-containing protein</fullName>
    </recommendedName>
</protein>
<keyword evidence="1" id="KW-1133">Transmembrane helix</keyword>
<sequence length="148" mass="15477">MKSFEVFIVLLIVAVMTLIGNLVGAKTPLMSAIPGMAALVAICMAGVFCAKAIPVRIPSVAYIVTIGCILTYPGFPGSAILSAWVKNVNFLALTTPILAYAGISLGKDLGMLKKTGWRIVVVSFVVFIGTYIGSAVIAQAVLKMIGEI</sequence>
<evidence type="ECO:0000256" key="1">
    <source>
        <dbReference type="SAM" id="Phobius"/>
    </source>
</evidence>
<organism evidence="2 3">
    <name type="scientific">Aminobacterium colombiense (strain DSM 12261 / ALA-1)</name>
    <dbReference type="NCBI Taxonomy" id="572547"/>
    <lineage>
        <taxon>Bacteria</taxon>
        <taxon>Thermotogati</taxon>
        <taxon>Synergistota</taxon>
        <taxon>Synergistia</taxon>
        <taxon>Synergistales</taxon>
        <taxon>Aminobacteriaceae</taxon>
        <taxon>Aminobacterium</taxon>
    </lineage>
</organism>
<dbReference type="eggNOG" id="ENOG5031UAF">
    <property type="taxonomic scope" value="Bacteria"/>
</dbReference>
<reference evidence="2 3" key="1">
    <citation type="journal article" date="2010" name="Stand. Genomic Sci.">
        <title>Complete genome sequence of Aminobacterium colombiense type strain (ALA-1).</title>
        <authorList>
            <person name="Chertkov O."/>
            <person name="Sikorski J."/>
            <person name="Brambilla E."/>
            <person name="Lapidus A."/>
            <person name="Copeland A."/>
            <person name="Glavina Del Rio T."/>
            <person name="Nolan M."/>
            <person name="Lucas S."/>
            <person name="Tice H."/>
            <person name="Cheng J.F."/>
            <person name="Han C."/>
            <person name="Detter J.C."/>
            <person name="Bruce D."/>
            <person name="Tapia R."/>
            <person name="Goodwin L."/>
            <person name="Pitluck S."/>
            <person name="Liolios K."/>
            <person name="Ivanova N."/>
            <person name="Mavromatis K."/>
            <person name="Ovchinnikova G."/>
            <person name="Pati A."/>
            <person name="Chen A."/>
            <person name="Palaniappan K."/>
            <person name="Land M."/>
            <person name="Hauser L."/>
            <person name="Chang Y.J."/>
            <person name="Jeffries C.D."/>
            <person name="Spring S."/>
            <person name="Rohde M."/>
            <person name="Goker M."/>
            <person name="Bristow J."/>
            <person name="Eisen J.A."/>
            <person name="Markowitz V."/>
            <person name="Hugenholtz P."/>
            <person name="Kyrpides N.C."/>
            <person name="Klenk H.P."/>
        </authorList>
    </citation>
    <scope>NUCLEOTIDE SEQUENCE [LARGE SCALE GENOMIC DNA]</scope>
    <source>
        <strain evidence="3">DSM 12261 / ALA-1</strain>
    </source>
</reference>
<keyword evidence="1" id="KW-0812">Transmembrane</keyword>
<keyword evidence="3" id="KW-1185">Reference proteome</keyword>
<name>D5EH25_AMICL</name>
<feature type="transmembrane region" description="Helical" evidence="1">
    <location>
        <begin position="32"/>
        <end position="53"/>
    </location>
</feature>
<feature type="transmembrane region" description="Helical" evidence="1">
    <location>
        <begin position="88"/>
        <end position="105"/>
    </location>
</feature>
<dbReference type="OrthoDB" id="6443879at2"/>
<dbReference type="EMBL" id="CP001997">
    <property type="protein sequence ID" value="ADE57857.1"/>
    <property type="molecule type" value="Genomic_DNA"/>
</dbReference>
<evidence type="ECO:0000313" key="2">
    <source>
        <dbReference type="EMBL" id="ADE57857.1"/>
    </source>
</evidence>
<proteinExistence type="predicted"/>
<dbReference type="RefSeq" id="WP_013049119.1">
    <property type="nucleotide sequence ID" value="NC_014011.1"/>
</dbReference>
<feature type="transmembrane region" description="Helical" evidence="1">
    <location>
        <begin position="6"/>
        <end position="25"/>
    </location>
</feature>
<accession>D5EH25</accession>
<evidence type="ECO:0000313" key="3">
    <source>
        <dbReference type="Proteomes" id="UP000002366"/>
    </source>
</evidence>
<dbReference type="AlphaFoldDB" id="D5EH25"/>
<dbReference type="STRING" id="572547.Amico_1743"/>
<feature type="transmembrane region" description="Helical" evidence="1">
    <location>
        <begin position="59"/>
        <end position="81"/>
    </location>
</feature>
<dbReference type="HOGENOM" id="CLU_132472_1_0_0"/>
<gene>
    <name evidence="2" type="ordered locus">Amico_1743</name>
</gene>
<dbReference type="Proteomes" id="UP000002366">
    <property type="component" value="Chromosome"/>
</dbReference>
<feature type="transmembrane region" description="Helical" evidence="1">
    <location>
        <begin position="117"/>
        <end position="142"/>
    </location>
</feature>
<evidence type="ECO:0008006" key="4">
    <source>
        <dbReference type="Google" id="ProtNLM"/>
    </source>
</evidence>
<dbReference type="KEGG" id="aco:Amico_1743"/>